<keyword evidence="1" id="KW-0732">Signal</keyword>
<gene>
    <name evidence="2" type="ORF">PPNSA23_39360</name>
</gene>
<keyword evidence="3" id="KW-1185">Reference proteome</keyword>
<comment type="caution">
    <text evidence="2">The sequence shown here is derived from an EMBL/GenBank/DDBJ whole genome shotgun (WGS) entry which is preliminary data.</text>
</comment>
<feature type="signal peptide" evidence="1">
    <location>
        <begin position="1"/>
        <end position="19"/>
    </location>
</feature>
<name>A0ABQ0H507_9HYPH</name>
<evidence type="ECO:0000256" key="1">
    <source>
        <dbReference type="SAM" id="SignalP"/>
    </source>
</evidence>
<evidence type="ECO:0000313" key="3">
    <source>
        <dbReference type="Proteomes" id="UP001628091"/>
    </source>
</evidence>
<dbReference type="Proteomes" id="UP001628091">
    <property type="component" value="Unassembled WGS sequence"/>
</dbReference>
<protein>
    <recommendedName>
        <fullName evidence="4">MxaH protein</fullName>
    </recommendedName>
</protein>
<dbReference type="EMBL" id="BAAFZP010000002">
    <property type="protein sequence ID" value="GAB1583993.1"/>
    <property type="molecule type" value="Genomic_DNA"/>
</dbReference>
<accession>A0ABQ0H507</accession>
<proteinExistence type="predicted"/>
<organism evidence="2 3">
    <name type="scientific">Phyllobacterium phragmitis</name>
    <dbReference type="NCBI Taxonomy" id="2670329"/>
    <lineage>
        <taxon>Bacteria</taxon>
        <taxon>Pseudomonadati</taxon>
        <taxon>Pseudomonadota</taxon>
        <taxon>Alphaproteobacteria</taxon>
        <taxon>Hyphomicrobiales</taxon>
        <taxon>Phyllobacteriaceae</taxon>
        <taxon>Phyllobacterium</taxon>
    </lineage>
</organism>
<evidence type="ECO:0000313" key="2">
    <source>
        <dbReference type="EMBL" id="GAB1583993.1"/>
    </source>
</evidence>
<sequence length="171" mass="19086">MLAARFQSAFMLALTLMVAACEEQRPESEQPLRPTAHADNGKALSRKRWLDVNETTTPEHWLASREAGVDVAPSAPEVETFRNLLARADRRYTETPRMIANRAVQLEEMLAARGIDEKARLVIEGLTEAGADDEGRGFGETAQHYFNARASGANREEGLRLIQRPEGRTLR</sequence>
<feature type="chain" id="PRO_5046183040" description="MxaH protein" evidence="1">
    <location>
        <begin position="20"/>
        <end position="171"/>
    </location>
</feature>
<evidence type="ECO:0008006" key="4">
    <source>
        <dbReference type="Google" id="ProtNLM"/>
    </source>
</evidence>
<dbReference type="PROSITE" id="PS51257">
    <property type="entry name" value="PROKAR_LIPOPROTEIN"/>
    <property type="match status" value="1"/>
</dbReference>
<reference evidence="2 3" key="1">
    <citation type="submission" date="2024-10" db="EMBL/GenBank/DDBJ databases">
        <title>Isolation, draft genome sequencing and identification of Phyllobacterium sp. NSA23, isolated from leaf soil.</title>
        <authorList>
            <person name="Akita H."/>
        </authorList>
    </citation>
    <scope>NUCLEOTIDE SEQUENCE [LARGE SCALE GENOMIC DNA]</scope>
    <source>
        <strain evidence="2 3">NSA23</strain>
    </source>
</reference>